<dbReference type="AlphaFoldDB" id="D3S2W3"/>
<proteinExistence type="predicted"/>
<dbReference type="EMBL" id="CP001899">
    <property type="protein sequence ID" value="ADC64596.1"/>
    <property type="molecule type" value="Genomic_DNA"/>
</dbReference>
<dbReference type="STRING" id="589924.Ferp_0419"/>
<accession>D3S2W3</accession>
<gene>
    <name evidence="1" type="ordered locus">Ferp_0419</name>
</gene>
<dbReference type="Proteomes" id="UP000002613">
    <property type="component" value="Chromosome"/>
</dbReference>
<dbReference type="HOGENOM" id="CLU_477036_0_0_2"/>
<name>D3S2W3_FERPA</name>
<dbReference type="KEGG" id="fpl:Ferp_0419"/>
<reference evidence="2" key="1">
    <citation type="submission" date="2010-02" db="EMBL/GenBank/DDBJ databases">
        <title>Complete sequence of Ferroglobus placidus DSM 10642.</title>
        <authorList>
            <consortium name="US DOE Joint Genome Institute"/>
            <person name="Lucas S."/>
            <person name="Copeland A."/>
            <person name="Lapidus A."/>
            <person name="Cheng J.-F."/>
            <person name="Bruce D."/>
            <person name="Goodwin L."/>
            <person name="Pitluck S."/>
            <person name="Saunders E."/>
            <person name="Brettin T."/>
            <person name="Detter J.C."/>
            <person name="Han C."/>
            <person name="Tapia R."/>
            <person name="Larimer F."/>
            <person name="Land M."/>
            <person name="Hauser L."/>
            <person name="Kyrpides N."/>
            <person name="Ivanova N."/>
            <person name="Holmes D."/>
            <person name="Lovley D."/>
            <person name="Kyrpides N."/>
            <person name="Anderson I.J."/>
            <person name="Woyke T."/>
        </authorList>
    </citation>
    <scope>NUCLEOTIDE SEQUENCE [LARGE SCALE GENOMIC DNA]</scope>
    <source>
        <strain evidence="2">DSM 10642 / AEDII12DO</strain>
    </source>
</reference>
<reference evidence="1 2" key="2">
    <citation type="journal article" date="2011" name="Stand. Genomic Sci.">
        <title>Complete genome sequence of Ferroglobus placidus AEDII12DO.</title>
        <authorList>
            <person name="Anderson I."/>
            <person name="Risso C."/>
            <person name="Holmes D."/>
            <person name="Lucas S."/>
            <person name="Copeland A."/>
            <person name="Lapidus A."/>
            <person name="Cheng J.F."/>
            <person name="Bruce D."/>
            <person name="Goodwin L."/>
            <person name="Pitluck S."/>
            <person name="Saunders E."/>
            <person name="Brettin T."/>
            <person name="Detter J.C."/>
            <person name="Han C."/>
            <person name="Tapia R."/>
            <person name="Larimer F."/>
            <person name="Land M."/>
            <person name="Hauser L."/>
            <person name="Woyke T."/>
            <person name="Lovley D."/>
            <person name="Kyrpides N."/>
            <person name="Ivanova N."/>
        </authorList>
    </citation>
    <scope>NUCLEOTIDE SEQUENCE [LARGE SCALE GENOMIC DNA]</scope>
    <source>
        <strain evidence="2">DSM 10642 / AEDII12DO</strain>
    </source>
</reference>
<organism evidence="1 2">
    <name type="scientific">Ferroglobus placidus (strain DSM 10642 / AEDII12DO)</name>
    <dbReference type="NCBI Taxonomy" id="589924"/>
    <lineage>
        <taxon>Archaea</taxon>
        <taxon>Methanobacteriati</taxon>
        <taxon>Methanobacteriota</taxon>
        <taxon>Archaeoglobi</taxon>
        <taxon>Archaeoglobales</taxon>
        <taxon>Archaeoglobaceae</taxon>
        <taxon>Ferroglobus</taxon>
    </lineage>
</organism>
<protein>
    <submittedName>
        <fullName evidence="1">Uncharacterized protein</fullName>
    </submittedName>
</protein>
<sequence length="571" mass="66927">MDSNRTRSESCHLKRHVISDQHKNKNKDMRITQKSVLEKLLELYESEKRPVCIGDLKRAFNVLEKRDAARSNSWRKTDKIEYALRELFKKGKLSRSEKQVRLENYPASPYASIRSRTVNVYFYAPADCAGQVLSFEVGGNHVSAKFIRYEERVKETPKKEMVLEVLKNAERAMTAGEIVEEICKRYDAYKIDSRQDYYNAISSITHAVLKPLRKHGLRGFKLDGKWVWYFTEEQLENFREWYIRNSELLRTARDLVKSEKAVPLSRILSETVATPDEAKYHLKRVAKYIPVEIRVETVDGKTDVHISVPEFKRDSFIDWLGYVVPKSQSGFGYESFLVDLDSDWVEALKAAIRKSLERVNIKTVIGAFYEKLVARVFEVLCTSEELRKNPELSKFAIPFVFRDEKVTNVWIVTEQGRKIEFDVLIRGTFYSFDVMASRRETLDIIIPVECKYRMVRPEDVTAFDDRVRAAFGERRNVLPLMIGLGWNSEALHIAKRLGIMTLYFSAVDKLLSEMLGRNHRHEYEWKKVEEMLNKGEITLKELREKLKKGEWRFEFEEWLLNSTRGSEECKQ</sequence>
<dbReference type="PaxDb" id="589924-Ferp_0419"/>
<keyword evidence="2" id="KW-1185">Reference proteome</keyword>
<evidence type="ECO:0000313" key="2">
    <source>
        <dbReference type="Proteomes" id="UP000002613"/>
    </source>
</evidence>
<evidence type="ECO:0000313" key="1">
    <source>
        <dbReference type="EMBL" id="ADC64596.1"/>
    </source>
</evidence>